<feature type="compositionally biased region" description="Basic and acidic residues" evidence="1">
    <location>
        <begin position="154"/>
        <end position="174"/>
    </location>
</feature>
<feature type="region of interest" description="Disordered" evidence="1">
    <location>
        <begin position="73"/>
        <end position="100"/>
    </location>
</feature>
<feature type="region of interest" description="Disordered" evidence="1">
    <location>
        <begin position="200"/>
        <end position="250"/>
    </location>
</feature>
<comment type="caution">
    <text evidence="2">The sequence shown here is derived from an EMBL/GenBank/DDBJ whole genome shotgun (WGS) entry which is preliminary data.</text>
</comment>
<feature type="compositionally biased region" description="Low complexity" evidence="1">
    <location>
        <begin position="240"/>
        <end position="250"/>
    </location>
</feature>
<feature type="compositionally biased region" description="Polar residues" evidence="1">
    <location>
        <begin position="209"/>
        <end position="223"/>
    </location>
</feature>
<evidence type="ECO:0000313" key="3">
    <source>
        <dbReference type="Proteomes" id="UP001611397"/>
    </source>
</evidence>
<feature type="region of interest" description="Disordered" evidence="1">
    <location>
        <begin position="145"/>
        <end position="181"/>
    </location>
</feature>
<evidence type="ECO:0000313" key="2">
    <source>
        <dbReference type="EMBL" id="MFI2162954.1"/>
    </source>
</evidence>
<feature type="compositionally biased region" description="Low complexity" evidence="1">
    <location>
        <begin position="18"/>
        <end position="31"/>
    </location>
</feature>
<gene>
    <name evidence="2" type="ORF">ACH49L_46505</name>
</gene>
<proteinExistence type="predicted"/>
<keyword evidence="3" id="KW-1185">Reference proteome</keyword>
<dbReference type="EMBL" id="JBIRWM010000061">
    <property type="protein sequence ID" value="MFI2162954.1"/>
    <property type="molecule type" value="Genomic_DNA"/>
</dbReference>
<dbReference type="RefSeq" id="WP_398781531.1">
    <property type="nucleotide sequence ID" value="NZ_JBIRUT010000051.1"/>
</dbReference>
<feature type="region of interest" description="Disordered" evidence="1">
    <location>
        <begin position="1"/>
        <end position="61"/>
    </location>
</feature>
<accession>A0ABW7VNL7</accession>
<name>A0ABW7VNL7_STROI</name>
<evidence type="ECO:0000256" key="1">
    <source>
        <dbReference type="SAM" id="MobiDB-lite"/>
    </source>
</evidence>
<organism evidence="2 3">
    <name type="scientific">Streptomyces olivaceoviridis</name>
    <name type="common">Streptomyces corchorusii</name>
    <dbReference type="NCBI Taxonomy" id="1921"/>
    <lineage>
        <taxon>Bacteria</taxon>
        <taxon>Bacillati</taxon>
        <taxon>Actinomycetota</taxon>
        <taxon>Actinomycetes</taxon>
        <taxon>Kitasatosporales</taxon>
        <taxon>Streptomycetaceae</taxon>
        <taxon>Streptomyces</taxon>
    </lineage>
</organism>
<protein>
    <submittedName>
        <fullName evidence="2">Uncharacterized protein</fullName>
    </submittedName>
</protein>
<reference evidence="2 3" key="1">
    <citation type="submission" date="2024-10" db="EMBL/GenBank/DDBJ databases">
        <title>The Natural Products Discovery Center: Release of the First 8490 Sequenced Strains for Exploring Actinobacteria Biosynthetic Diversity.</title>
        <authorList>
            <person name="Kalkreuter E."/>
            <person name="Kautsar S.A."/>
            <person name="Yang D."/>
            <person name="Bader C.D."/>
            <person name="Teijaro C.N."/>
            <person name="Fluegel L."/>
            <person name="Davis C.M."/>
            <person name="Simpson J.R."/>
            <person name="Lauterbach L."/>
            <person name="Steele A.D."/>
            <person name="Gui C."/>
            <person name="Meng S."/>
            <person name="Li G."/>
            <person name="Viehrig K."/>
            <person name="Ye F."/>
            <person name="Su P."/>
            <person name="Kiefer A.F."/>
            <person name="Nichols A."/>
            <person name="Cepeda A.J."/>
            <person name="Yan W."/>
            <person name="Fan B."/>
            <person name="Jiang Y."/>
            <person name="Adhikari A."/>
            <person name="Zheng C.-J."/>
            <person name="Schuster L."/>
            <person name="Cowan T.M."/>
            <person name="Smanski M.J."/>
            <person name="Chevrette M.G."/>
            <person name="De Carvalho L.P.S."/>
            <person name="Shen B."/>
        </authorList>
    </citation>
    <scope>NUCLEOTIDE SEQUENCE [LARGE SCALE GENOMIC DNA]</scope>
    <source>
        <strain evidence="2 3">NPDC020295</strain>
    </source>
</reference>
<dbReference type="Proteomes" id="UP001611397">
    <property type="component" value="Unassembled WGS sequence"/>
</dbReference>
<sequence length="250" mass="26114">MYGPPDPGRTSGPSASAPDSGTPGTPGCSPSPARPTRPRPSRAPGGTVERTPGECGTRFTARTDAGIGGCVETGTSLTRPGRHARGAGLADTADPRVEPAHQGWGRQRWLFGRAADWLWLCGTGRVPAREPVEGTGGIDRLLDAGFHGPTRTDGGGEHHRGLADTADPRVEPAHPGRGRQRRLFGRAADWLWLCGTGRVPAREPAEGTPGSNASSTRPSTNRPARTAAGNTTRTDPTRPVPVGRPRCIAL</sequence>